<evidence type="ECO:0000313" key="3">
    <source>
        <dbReference type="Proteomes" id="UP001497512"/>
    </source>
</evidence>
<evidence type="ECO:0000313" key="2">
    <source>
        <dbReference type="EMBL" id="CAK9226300.1"/>
    </source>
</evidence>
<reference evidence="2" key="1">
    <citation type="submission" date="2024-02" db="EMBL/GenBank/DDBJ databases">
        <authorList>
            <consortium name="ELIXIR-Norway"/>
            <consortium name="Elixir Norway"/>
        </authorList>
    </citation>
    <scope>NUCLEOTIDE SEQUENCE</scope>
</reference>
<proteinExistence type="predicted"/>
<keyword evidence="3" id="KW-1185">Reference proteome</keyword>
<feature type="chain" id="PRO_5046185641" description="Secreted protein" evidence="1">
    <location>
        <begin position="23"/>
        <end position="100"/>
    </location>
</feature>
<evidence type="ECO:0000256" key="1">
    <source>
        <dbReference type="SAM" id="SignalP"/>
    </source>
</evidence>
<dbReference type="EMBL" id="OZ019897">
    <property type="protein sequence ID" value="CAK9226300.1"/>
    <property type="molecule type" value="Genomic_DNA"/>
</dbReference>
<evidence type="ECO:0008006" key="4">
    <source>
        <dbReference type="Google" id="ProtNLM"/>
    </source>
</evidence>
<protein>
    <recommendedName>
        <fullName evidence="4">Secreted protein</fullName>
    </recommendedName>
</protein>
<accession>A0ABP0UNT7</accession>
<organism evidence="2 3">
    <name type="scientific">Sphagnum troendelagicum</name>
    <dbReference type="NCBI Taxonomy" id="128251"/>
    <lineage>
        <taxon>Eukaryota</taxon>
        <taxon>Viridiplantae</taxon>
        <taxon>Streptophyta</taxon>
        <taxon>Embryophyta</taxon>
        <taxon>Bryophyta</taxon>
        <taxon>Sphagnophytina</taxon>
        <taxon>Sphagnopsida</taxon>
        <taxon>Sphagnales</taxon>
        <taxon>Sphagnaceae</taxon>
        <taxon>Sphagnum</taxon>
    </lineage>
</organism>
<gene>
    <name evidence="2" type="ORF">CSSPTR1EN2_LOCUS18170</name>
</gene>
<keyword evidence="1" id="KW-0732">Signal</keyword>
<name>A0ABP0UNT7_9BRYO</name>
<feature type="signal peptide" evidence="1">
    <location>
        <begin position="1"/>
        <end position="22"/>
    </location>
</feature>
<sequence length="100" mass="11589">MCYLVQTPLLMLACCCSPFAWQLSVTNSVSNWQTYWSPACRDQHSCVCIANMFYSHSQLVLTAFELGSTSVFRTVLFLFCYRDTRGDDTNTYRGLWKRTM</sequence>
<dbReference type="Proteomes" id="UP001497512">
    <property type="component" value="Chromosome 5"/>
</dbReference>